<dbReference type="InterPro" id="IPR049883">
    <property type="entry name" value="NOTCH1_EGF-like"/>
</dbReference>
<dbReference type="RefSeq" id="XP_005926431.3">
    <property type="nucleotide sequence ID" value="XM_005926369.3"/>
</dbReference>
<dbReference type="PROSITE" id="PS50041">
    <property type="entry name" value="C_TYPE_LECTIN_2"/>
    <property type="match status" value="1"/>
</dbReference>
<dbReference type="PROSITE" id="PS00010">
    <property type="entry name" value="ASX_HYDROXYL"/>
    <property type="match status" value="3"/>
</dbReference>
<evidence type="ECO:0000256" key="12">
    <source>
        <dbReference type="ARBA" id="ARBA00023157"/>
    </source>
</evidence>
<protein>
    <submittedName>
        <fullName evidence="20">Endosialin-like</fullName>
    </submittedName>
</protein>
<dbReference type="AlphaFoldDB" id="A0A3Q2WD06"/>
<dbReference type="PROSITE" id="PS50026">
    <property type="entry name" value="EGF_3"/>
    <property type="match status" value="2"/>
</dbReference>
<dbReference type="PANTHER" id="PTHR14789:SF4">
    <property type="entry name" value="ENDOSIALIN"/>
    <property type="match status" value="1"/>
</dbReference>
<dbReference type="FunFam" id="2.10.25.10:FF:000037">
    <property type="entry name" value="Signal peptide, CUB domain and EGF-like domain-containing 2"/>
    <property type="match status" value="1"/>
</dbReference>
<evidence type="ECO:0000259" key="19">
    <source>
        <dbReference type="PROSITE" id="PS50041"/>
    </source>
</evidence>
<evidence type="ECO:0000256" key="5">
    <source>
        <dbReference type="ARBA" id="ARBA00022553"/>
    </source>
</evidence>
<keyword evidence="13" id="KW-0325">Glycoprotein</keyword>
<keyword evidence="8" id="KW-0430">Lectin</keyword>
<evidence type="ECO:0000256" key="17">
    <source>
        <dbReference type="SAM" id="SignalP"/>
    </source>
</evidence>
<dbReference type="Pfam" id="PF07645">
    <property type="entry name" value="EGF_CA"/>
    <property type="match status" value="2"/>
</dbReference>
<organism evidence="20 21">
    <name type="scientific">Haplochromis burtoni</name>
    <name type="common">Burton's mouthbrooder</name>
    <name type="synonym">Chromis burtoni</name>
    <dbReference type="NCBI Taxonomy" id="8153"/>
    <lineage>
        <taxon>Eukaryota</taxon>
        <taxon>Metazoa</taxon>
        <taxon>Chordata</taxon>
        <taxon>Craniata</taxon>
        <taxon>Vertebrata</taxon>
        <taxon>Euteleostomi</taxon>
        <taxon>Actinopterygii</taxon>
        <taxon>Neopterygii</taxon>
        <taxon>Teleostei</taxon>
        <taxon>Neoteleostei</taxon>
        <taxon>Acanthomorphata</taxon>
        <taxon>Ovalentaria</taxon>
        <taxon>Cichlomorphae</taxon>
        <taxon>Cichliformes</taxon>
        <taxon>Cichlidae</taxon>
        <taxon>African cichlids</taxon>
        <taxon>Pseudocrenilabrinae</taxon>
        <taxon>Haplochromini</taxon>
        <taxon>Haplochromis</taxon>
    </lineage>
</organism>
<evidence type="ECO:0000259" key="18">
    <source>
        <dbReference type="PROSITE" id="PS50026"/>
    </source>
</evidence>
<dbReference type="Gene3D" id="3.10.100.10">
    <property type="entry name" value="Mannose-Binding Protein A, subunit A"/>
    <property type="match status" value="1"/>
</dbReference>
<feature type="disulfide bond" evidence="14">
    <location>
        <begin position="471"/>
        <end position="481"/>
    </location>
</feature>
<dbReference type="SUPFAM" id="SSF57196">
    <property type="entry name" value="EGF/Laminin"/>
    <property type="match status" value="2"/>
</dbReference>
<evidence type="ECO:0000256" key="11">
    <source>
        <dbReference type="ARBA" id="ARBA00023136"/>
    </source>
</evidence>
<dbReference type="PROSITE" id="PS01186">
    <property type="entry name" value="EGF_2"/>
    <property type="match status" value="3"/>
</dbReference>
<evidence type="ECO:0000313" key="21">
    <source>
        <dbReference type="Proteomes" id="UP000264840"/>
    </source>
</evidence>
<evidence type="ECO:0000256" key="3">
    <source>
        <dbReference type="ARBA" id="ARBA00022525"/>
    </source>
</evidence>
<dbReference type="InterPro" id="IPR026823">
    <property type="entry name" value="cEGF"/>
</dbReference>
<dbReference type="PANTHER" id="PTHR14789">
    <property type="entry name" value="CHONDROLECTIN VARIANT CHODLFDELTAE"/>
    <property type="match status" value="1"/>
</dbReference>
<keyword evidence="9" id="KW-0677">Repeat</keyword>
<evidence type="ECO:0000256" key="6">
    <source>
        <dbReference type="ARBA" id="ARBA00022692"/>
    </source>
</evidence>
<dbReference type="STRING" id="8153.ENSHBUP00000023116"/>
<keyword evidence="11 16" id="KW-0472">Membrane</keyword>
<name>A0A3Q2WD06_HAPBU</name>
<feature type="signal peptide" evidence="17">
    <location>
        <begin position="1"/>
        <end position="37"/>
    </location>
</feature>
<accession>A0A3Q2WD06</accession>
<keyword evidence="5" id="KW-0597">Phosphoprotein</keyword>
<evidence type="ECO:0000256" key="2">
    <source>
        <dbReference type="ARBA" id="ARBA00004613"/>
    </source>
</evidence>
<evidence type="ECO:0000256" key="15">
    <source>
        <dbReference type="SAM" id="MobiDB-lite"/>
    </source>
</evidence>
<evidence type="ECO:0000256" key="8">
    <source>
        <dbReference type="ARBA" id="ARBA00022734"/>
    </source>
</evidence>
<feature type="domain" description="EGF-like" evidence="18">
    <location>
        <begin position="390"/>
        <end position="427"/>
    </location>
</feature>
<evidence type="ECO:0000256" key="9">
    <source>
        <dbReference type="ARBA" id="ARBA00022737"/>
    </source>
</evidence>
<dbReference type="Pfam" id="PF12662">
    <property type="entry name" value="cEGF"/>
    <property type="match status" value="1"/>
</dbReference>
<sequence>MSWRMQTIIRSSSSCSRMSLLCVLWLLTVCLAPGSRAQRLREAEREKPAEKVPLMESDGVCYQEGCYAVFLQKKTFREAGRSCRERGGTLATIYNQEAAAVVHELLSAIETQGSESKLYLWIGLHRPPRQCSSTRPLRGFVWVTGDQNVQFTDWLKEYSPSTCGVYRCVSMIVHTSESGRESEENFQWLDGSCSVPLNGYVCQYNYKGMCPPLEDEGRGPPVYTTPFYLVSSLLTHVPFGSVATVQCPADGANPDPTEMTALCIQRDDETVGWSTDSPLCPPIEEPQSQDWCSKNHGCEQHCQNTDTDYYCYCSEGFTVDKDGYSCKPDTLSQTNPPELSDSAGPTDLPHINPACVEMGCEYNCMETQRGLRCTCPPGYQMAPDGRRCSDVDECQQGPCPQLCVNIPGTFHCTCLSGYQPDDEGECVDVDECLDDGSCEGVCENTVGSFRCVCGAGYEVGSEGECVDIDECARGSSCQQHCLNLIGDYECFCDNGYDLQLDRHTCQPSLEDEEYSTLTPDPGNSVHVAIFDHDIPWSSSFTPDPNFEVDTNFDADWVTEAPEGLPPDGSHRSGNHLNQWDTLSPRGYQTSPSPTQKGNIDNEINNGVHADAGSRDSGPGVPEDTANGSNSEEANMDGAEEASVKATVEAESAEGQRKHDKSWLLVALLVPLCVFLVVMLALGIVYCTSCAVDKSLRFSDCYRWILPTTPPERREVKTQA</sequence>
<reference evidence="20" key="2">
    <citation type="submission" date="2025-09" db="UniProtKB">
        <authorList>
            <consortium name="Ensembl"/>
        </authorList>
    </citation>
    <scope>IDENTIFICATION</scope>
</reference>
<evidence type="ECO:0000256" key="14">
    <source>
        <dbReference type="PROSITE-ProRule" id="PRU00076"/>
    </source>
</evidence>
<feature type="chain" id="PRO_5018733654" evidence="17">
    <location>
        <begin position="38"/>
        <end position="719"/>
    </location>
</feature>
<dbReference type="GO" id="GO:0016020">
    <property type="term" value="C:membrane"/>
    <property type="evidence" value="ECO:0007669"/>
    <property type="project" value="UniProtKB-SubCell"/>
</dbReference>
<dbReference type="GO" id="GO:0030246">
    <property type="term" value="F:carbohydrate binding"/>
    <property type="evidence" value="ECO:0007669"/>
    <property type="project" value="UniProtKB-KW"/>
</dbReference>
<dbReference type="GeneID" id="102299058"/>
<evidence type="ECO:0000256" key="16">
    <source>
        <dbReference type="SAM" id="Phobius"/>
    </source>
</evidence>
<dbReference type="Proteomes" id="UP000264840">
    <property type="component" value="Unplaced"/>
</dbReference>
<keyword evidence="21" id="KW-1185">Reference proteome</keyword>
<feature type="region of interest" description="Disordered" evidence="15">
    <location>
        <begin position="557"/>
        <end position="654"/>
    </location>
</feature>
<evidence type="ECO:0000256" key="4">
    <source>
        <dbReference type="ARBA" id="ARBA00022536"/>
    </source>
</evidence>
<evidence type="ECO:0000313" key="20">
    <source>
        <dbReference type="Ensembl" id="ENSHBUP00000023116.1"/>
    </source>
</evidence>
<dbReference type="FunFam" id="2.10.25.10:FF:000014">
    <property type="entry name" value="Latent-transforming growth factor beta-binding protein 3"/>
    <property type="match status" value="1"/>
</dbReference>
<dbReference type="SUPFAM" id="SSF56436">
    <property type="entry name" value="C-type lectin-like"/>
    <property type="match status" value="1"/>
</dbReference>
<dbReference type="CDD" id="cd03600">
    <property type="entry name" value="CLECT_thrombomodulin_like"/>
    <property type="match status" value="1"/>
</dbReference>
<evidence type="ECO:0000256" key="7">
    <source>
        <dbReference type="ARBA" id="ARBA00022729"/>
    </source>
</evidence>
<dbReference type="InterPro" id="IPR016187">
    <property type="entry name" value="CTDL_fold"/>
</dbReference>
<keyword evidence="3" id="KW-0964">Secreted</keyword>
<keyword evidence="4 14" id="KW-0245">EGF-like domain</keyword>
<comment type="caution">
    <text evidence="14">Lacks conserved residue(s) required for the propagation of feature annotation.</text>
</comment>
<dbReference type="SUPFAM" id="SSF57184">
    <property type="entry name" value="Growth factor receptor domain"/>
    <property type="match status" value="1"/>
</dbReference>
<evidence type="ECO:0000256" key="13">
    <source>
        <dbReference type="ARBA" id="ARBA00023180"/>
    </source>
</evidence>
<dbReference type="OMA" id="CYRWVLP"/>
<feature type="compositionally biased region" description="Polar residues" evidence="15">
    <location>
        <begin position="574"/>
        <end position="604"/>
    </location>
</feature>
<dbReference type="InterPro" id="IPR018097">
    <property type="entry name" value="EGF_Ca-bd_CS"/>
</dbReference>
<dbReference type="Gene3D" id="2.10.25.10">
    <property type="entry name" value="Laminin"/>
    <property type="match status" value="5"/>
</dbReference>
<dbReference type="InterPro" id="IPR051505">
    <property type="entry name" value="C-type_lectin_domain"/>
</dbReference>
<dbReference type="SMART" id="SM00179">
    <property type="entry name" value="EGF_CA"/>
    <property type="match status" value="4"/>
</dbReference>
<reference evidence="20" key="1">
    <citation type="submission" date="2025-08" db="UniProtKB">
        <authorList>
            <consortium name="Ensembl"/>
        </authorList>
    </citation>
    <scope>IDENTIFICATION</scope>
</reference>
<keyword evidence="7 17" id="KW-0732">Signal</keyword>
<feature type="domain" description="C-type lectin" evidence="19">
    <location>
        <begin position="62"/>
        <end position="194"/>
    </location>
</feature>
<keyword evidence="6 16" id="KW-0812">Transmembrane</keyword>
<dbReference type="Ensembl" id="ENSHBUT00000011924.1">
    <property type="protein sequence ID" value="ENSHBUP00000023116.1"/>
    <property type="gene ID" value="ENSHBUG00000003750.1"/>
</dbReference>
<dbReference type="InterPro" id="IPR001304">
    <property type="entry name" value="C-type_lectin-like"/>
</dbReference>
<dbReference type="CTD" id="100002565"/>
<dbReference type="SMART" id="SM00034">
    <property type="entry name" value="CLECT"/>
    <property type="match status" value="1"/>
</dbReference>
<comment type="subcellular location">
    <subcellularLocation>
        <location evidence="1">Membrane</location>
        <topology evidence="1">Single-pass type I membrane protein</topology>
    </subcellularLocation>
    <subcellularLocation>
        <location evidence="2">Secreted</location>
    </subcellularLocation>
</comment>
<dbReference type="InterPro" id="IPR009030">
    <property type="entry name" value="Growth_fac_rcpt_cys_sf"/>
</dbReference>
<dbReference type="InterPro" id="IPR001881">
    <property type="entry name" value="EGF-like_Ca-bd_dom"/>
</dbReference>
<dbReference type="CDD" id="cd00054">
    <property type="entry name" value="EGF_CA"/>
    <property type="match status" value="3"/>
</dbReference>
<evidence type="ECO:0000256" key="1">
    <source>
        <dbReference type="ARBA" id="ARBA00004479"/>
    </source>
</evidence>
<dbReference type="InterPro" id="IPR000152">
    <property type="entry name" value="EGF-type_Asp/Asn_hydroxyl_site"/>
</dbReference>
<dbReference type="PROSITE" id="PS01187">
    <property type="entry name" value="EGF_CA"/>
    <property type="match status" value="1"/>
</dbReference>
<feature type="domain" description="EGF-like" evidence="18">
    <location>
        <begin position="467"/>
        <end position="506"/>
    </location>
</feature>
<evidence type="ECO:0000256" key="10">
    <source>
        <dbReference type="ARBA" id="ARBA00022989"/>
    </source>
</evidence>
<keyword evidence="12 14" id="KW-1015">Disulfide bond</keyword>
<dbReference type="GO" id="GO:0005509">
    <property type="term" value="F:calcium ion binding"/>
    <property type="evidence" value="ECO:0007669"/>
    <property type="project" value="InterPro"/>
</dbReference>
<dbReference type="InterPro" id="IPR000742">
    <property type="entry name" value="EGF"/>
</dbReference>
<proteinExistence type="predicted"/>
<dbReference type="GO" id="GO:0005576">
    <property type="term" value="C:extracellular region"/>
    <property type="evidence" value="ECO:0007669"/>
    <property type="project" value="UniProtKB-SubCell"/>
</dbReference>
<dbReference type="SMART" id="SM00181">
    <property type="entry name" value="EGF"/>
    <property type="match status" value="5"/>
</dbReference>
<dbReference type="GeneTree" id="ENSGT00940000156996"/>
<dbReference type="Pfam" id="PF00059">
    <property type="entry name" value="Lectin_C"/>
    <property type="match status" value="1"/>
</dbReference>
<dbReference type="InterPro" id="IPR016186">
    <property type="entry name" value="C-type_lectin-like/link_sf"/>
</dbReference>
<feature type="transmembrane region" description="Helical" evidence="16">
    <location>
        <begin position="662"/>
        <end position="686"/>
    </location>
</feature>
<keyword evidence="10 16" id="KW-1133">Transmembrane helix</keyword>